<organism evidence="2 3">
    <name type="scientific">Daphnia pulex</name>
    <name type="common">Water flea</name>
    <dbReference type="NCBI Taxonomy" id="6669"/>
    <lineage>
        <taxon>Eukaryota</taxon>
        <taxon>Metazoa</taxon>
        <taxon>Ecdysozoa</taxon>
        <taxon>Arthropoda</taxon>
        <taxon>Crustacea</taxon>
        <taxon>Branchiopoda</taxon>
        <taxon>Diplostraca</taxon>
        <taxon>Cladocera</taxon>
        <taxon>Anomopoda</taxon>
        <taxon>Daphniidae</taxon>
        <taxon>Daphnia</taxon>
    </lineage>
</organism>
<feature type="region of interest" description="Disordered" evidence="1">
    <location>
        <begin position="92"/>
        <end position="113"/>
    </location>
</feature>
<dbReference type="InParanoid" id="E9GHE1"/>
<reference evidence="2 3" key="1">
    <citation type="journal article" date="2011" name="Science">
        <title>The ecoresponsive genome of Daphnia pulex.</title>
        <authorList>
            <person name="Colbourne J.K."/>
            <person name="Pfrender M.E."/>
            <person name="Gilbert D."/>
            <person name="Thomas W.K."/>
            <person name="Tucker A."/>
            <person name="Oakley T.H."/>
            <person name="Tokishita S."/>
            <person name="Aerts A."/>
            <person name="Arnold G.J."/>
            <person name="Basu M.K."/>
            <person name="Bauer D.J."/>
            <person name="Caceres C.E."/>
            <person name="Carmel L."/>
            <person name="Casola C."/>
            <person name="Choi J.H."/>
            <person name="Detter J.C."/>
            <person name="Dong Q."/>
            <person name="Dusheyko S."/>
            <person name="Eads B.D."/>
            <person name="Frohlich T."/>
            <person name="Geiler-Samerotte K.A."/>
            <person name="Gerlach D."/>
            <person name="Hatcher P."/>
            <person name="Jogdeo S."/>
            <person name="Krijgsveld J."/>
            <person name="Kriventseva E.V."/>
            <person name="Kultz D."/>
            <person name="Laforsch C."/>
            <person name="Lindquist E."/>
            <person name="Lopez J."/>
            <person name="Manak J.R."/>
            <person name="Muller J."/>
            <person name="Pangilinan J."/>
            <person name="Patwardhan R.P."/>
            <person name="Pitluck S."/>
            <person name="Pritham E.J."/>
            <person name="Rechtsteiner A."/>
            <person name="Rho M."/>
            <person name="Rogozin I.B."/>
            <person name="Sakarya O."/>
            <person name="Salamov A."/>
            <person name="Schaack S."/>
            <person name="Shapiro H."/>
            <person name="Shiga Y."/>
            <person name="Skalitzky C."/>
            <person name="Smith Z."/>
            <person name="Souvorov A."/>
            <person name="Sung W."/>
            <person name="Tang Z."/>
            <person name="Tsuchiya D."/>
            <person name="Tu H."/>
            <person name="Vos H."/>
            <person name="Wang M."/>
            <person name="Wolf Y.I."/>
            <person name="Yamagata H."/>
            <person name="Yamada T."/>
            <person name="Ye Y."/>
            <person name="Shaw J.R."/>
            <person name="Andrews J."/>
            <person name="Crease T.J."/>
            <person name="Tang H."/>
            <person name="Lucas S.M."/>
            <person name="Robertson H.M."/>
            <person name="Bork P."/>
            <person name="Koonin E.V."/>
            <person name="Zdobnov E.M."/>
            <person name="Grigoriev I.V."/>
            <person name="Lynch M."/>
            <person name="Boore J.L."/>
        </authorList>
    </citation>
    <scope>NUCLEOTIDE SEQUENCE [LARGE SCALE GENOMIC DNA]</scope>
</reference>
<protein>
    <submittedName>
        <fullName evidence="2">Uncharacterized protein</fullName>
    </submittedName>
</protein>
<evidence type="ECO:0000313" key="2">
    <source>
        <dbReference type="EMBL" id="EFX81196.1"/>
    </source>
</evidence>
<dbReference type="EMBL" id="GL732544">
    <property type="protein sequence ID" value="EFX81196.1"/>
    <property type="molecule type" value="Genomic_DNA"/>
</dbReference>
<evidence type="ECO:0000313" key="3">
    <source>
        <dbReference type="Proteomes" id="UP000000305"/>
    </source>
</evidence>
<accession>E9GHE1</accession>
<keyword evidence="3" id="KW-1185">Reference proteome</keyword>
<gene>
    <name evidence="2" type="ORF">DAPPUDRAFT_102748</name>
</gene>
<proteinExistence type="predicted"/>
<name>E9GHE1_DAPPU</name>
<dbReference type="Proteomes" id="UP000000305">
    <property type="component" value="Unassembled WGS sequence"/>
</dbReference>
<dbReference type="OrthoDB" id="6370059at2759"/>
<dbReference type="AlphaFoldDB" id="E9GHE1"/>
<sequence length="231" mass="25059">MRIMVYMKIGRKLKKTPVFKLLCMVFHKELAIFDQKLLPPVADKNSLHVHEGDEPIEEQRLAQDEAVLDNALQKMPTFRGEHLNDKIPEEFDSEVTNSNDDEEVTPVAPKNVPVDTASNVSQLSLAPIARSVTNLPAVTPVATEKNAPVDTASVVSPLPLAPIARRVTNLPAVKPVAKKKNAPVDTAFNVFSLLIAPIGPSVTNLPTPSIVSLQKVSNPPTGTTIIHLPPN</sequence>
<evidence type="ECO:0000256" key="1">
    <source>
        <dbReference type="SAM" id="MobiDB-lite"/>
    </source>
</evidence>
<dbReference type="HOGENOM" id="CLU_1200889_0_0_1"/>
<dbReference type="KEGG" id="dpx:DAPPUDRAFT_102748"/>